<comment type="caution">
    <text evidence="1">The sequence shown here is derived from an EMBL/GenBank/DDBJ whole genome shotgun (WGS) entry which is preliminary data.</text>
</comment>
<sequence length="67" mass="7815">MIFKKKAMQFASLFLFVKLNTQSLSFLLRRNDNIVDSIVRLKKSYFQCNSKAKHVFSPFVMLKVAVV</sequence>
<evidence type="ECO:0000313" key="1">
    <source>
        <dbReference type="EMBL" id="SCY54754.1"/>
    </source>
</evidence>
<dbReference type="Proteomes" id="UP000199307">
    <property type="component" value="Unassembled WGS sequence"/>
</dbReference>
<dbReference type="EMBL" id="FMVC01000003">
    <property type="protein sequence ID" value="SCY54754.1"/>
    <property type="molecule type" value="Genomic_DNA"/>
</dbReference>
<gene>
    <name evidence="1" type="ORF">SAMN02927916_2505</name>
</gene>
<keyword evidence="2" id="KW-1185">Reference proteome</keyword>
<accession>A0ABY0LUW7</accession>
<evidence type="ECO:0008006" key="3">
    <source>
        <dbReference type="Google" id="ProtNLM"/>
    </source>
</evidence>
<name>A0ABY0LUW7_9FLAO</name>
<organism evidence="1 2">
    <name type="scientific">Flavobacterium anhuiense</name>
    <dbReference type="NCBI Taxonomy" id="459526"/>
    <lineage>
        <taxon>Bacteria</taxon>
        <taxon>Pseudomonadati</taxon>
        <taxon>Bacteroidota</taxon>
        <taxon>Flavobacteriia</taxon>
        <taxon>Flavobacteriales</taxon>
        <taxon>Flavobacteriaceae</taxon>
        <taxon>Flavobacterium</taxon>
    </lineage>
</organism>
<proteinExistence type="predicted"/>
<reference evidence="1 2" key="1">
    <citation type="submission" date="2016-10" db="EMBL/GenBank/DDBJ databases">
        <authorList>
            <person name="Varghese N."/>
            <person name="Submissions S."/>
        </authorList>
    </citation>
    <scope>NUCLEOTIDE SEQUENCE [LARGE SCALE GENOMIC DNA]</scope>
    <source>
        <strain evidence="1 2">CGMCC 1.6859</strain>
    </source>
</reference>
<evidence type="ECO:0000313" key="2">
    <source>
        <dbReference type="Proteomes" id="UP000199307"/>
    </source>
</evidence>
<protein>
    <recommendedName>
        <fullName evidence="3">Secreted protein</fullName>
    </recommendedName>
</protein>